<protein>
    <submittedName>
        <fullName evidence="1">Uncharacterized protein</fullName>
    </submittedName>
</protein>
<keyword evidence="2" id="KW-1185">Reference proteome</keyword>
<sequence>MSVQQRHYCAREMCQPREAQEKSESAESVVIPASWKLSAQQQAFIELFAEPDHKKQ</sequence>
<accession>A0ABY6J935</accession>
<reference evidence="1 2" key="1">
    <citation type="submission" date="2021-05" db="EMBL/GenBank/DDBJ databases">
        <title>Isolation, identification, and the growth promoting effects of Pantoea dispersa strain YSD J2 from the aboveground leaves of Cyperus esculentus L.Var. Sativus.</title>
        <authorList>
            <person name="Wang S."/>
            <person name="Tang X.M."/>
            <person name="Huang Y.N."/>
        </authorList>
    </citation>
    <scope>NUCLEOTIDE SEQUENCE [LARGE SCALE GENOMIC DNA]</scope>
    <source>
        <strain evidence="2">YSD YN2</strain>
    </source>
</reference>
<proteinExistence type="predicted"/>
<organism evidence="1 2">
    <name type="scientific">Siccibacter colletis</name>
    <dbReference type="NCBI Taxonomy" id="1505757"/>
    <lineage>
        <taxon>Bacteria</taxon>
        <taxon>Pseudomonadati</taxon>
        <taxon>Pseudomonadota</taxon>
        <taxon>Gammaproteobacteria</taxon>
        <taxon>Enterobacterales</taxon>
        <taxon>Enterobacteriaceae</taxon>
        <taxon>Siccibacter</taxon>
    </lineage>
</organism>
<dbReference type="Proteomes" id="UP001156318">
    <property type="component" value="Chromosome"/>
</dbReference>
<dbReference type="EMBL" id="CP074352">
    <property type="protein sequence ID" value="UYU30360.1"/>
    <property type="molecule type" value="Genomic_DNA"/>
</dbReference>
<gene>
    <name evidence="1" type="ORF">KFZ77_10650</name>
</gene>
<evidence type="ECO:0000313" key="1">
    <source>
        <dbReference type="EMBL" id="UYU30360.1"/>
    </source>
</evidence>
<name>A0ABY6J935_9ENTR</name>
<dbReference type="RefSeq" id="WP_169738135.1">
    <property type="nucleotide sequence ID" value="NZ_CP074352.1"/>
</dbReference>
<evidence type="ECO:0000313" key="2">
    <source>
        <dbReference type="Proteomes" id="UP001156318"/>
    </source>
</evidence>